<keyword evidence="3" id="KW-1185">Reference proteome</keyword>
<gene>
    <name evidence="2" type="ORF">H6F41_07760</name>
</gene>
<accession>A0ABR7ZVM9</accession>
<dbReference type="Proteomes" id="UP000642094">
    <property type="component" value="Unassembled WGS sequence"/>
</dbReference>
<organism evidence="2 3">
    <name type="scientific">Pseudanabaena mucicola FACHB-723</name>
    <dbReference type="NCBI Taxonomy" id="2692860"/>
    <lineage>
        <taxon>Bacteria</taxon>
        <taxon>Bacillati</taxon>
        <taxon>Cyanobacteriota</taxon>
        <taxon>Cyanophyceae</taxon>
        <taxon>Pseudanabaenales</taxon>
        <taxon>Pseudanabaenaceae</taxon>
        <taxon>Pseudanabaena</taxon>
    </lineage>
</organism>
<dbReference type="EMBL" id="JACJQB010000011">
    <property type="protein sequence ID" value="MBD2188036.1"/>
    <property type="molecule type" value="Genomic_DNA"/>
</dbReference>
<evidence type="ECO:0000313" key="2">
    <source>
        <dbReference type="EMBL" id="MBD2188036.1"/>
    </source>
</evidence>
<dbReference type="RefSeq" id="WP_190402900.1">
    <property type="nucleotide sequence ID" value="NZ_JACJQB010000011.1"/>
</dbReference>
<proteinExistence type="predicted"/>
<comment type="caution">
    <text evidence="2">The sequence shown here is derived from an EMBL/GenBank/DDBJ whole genome shotgun (WGS) entry which is preliminary data.</text>
</comment>
<evidence type="ECO:0000313" key="3">
    <source>
        <dbReference type="Proteomes" id="UP000642094"/>
    </source>
</evidence>
<evidence type="ECO:0000256" key="1">
    <source>
        <dbReference type="SAM" id="MobiDB-lite"/>
    </source>
</evidence>
<reference evidence="2 3" key="1">
    <citation type="journal article" date="2020" name="ISME J.">
        <title>Comparative genomics reveals insights into cyanobacterial evolution and habitat adaptation.</title>
        <authorList>
            <person name="Chen M.Y."/>
            <person name="Teng W.K."/>
            <person name="Zhao L."/>
            <person name="Hu C.X."/>
            <person name="Zhou Y.K."/>
            <person name="Han B.P."/>
            <person name="Song L.R."/>
            <person name="Shu W.S."/>
        </authorList>
    </citation>
    <scope>NUCLEOTIDE SEQUENCE [LARGE SCALE GENOMIC DNA]</scope>
    <source>
        <strain evidence="2 3">FACHB-723</strain>
    </source>
</reference>
<feature type="region of interest" description="Disordered" evidence="1">
    <location>
        <begin position="108"/>
        <end position="139"/>
    </location>
</feature>
<name>A0ABR7ZVM9_9CYAN</name>
<sequence>MMNELKISTEHPDRAIVILQRTIRAEMLRIEQGKFQIEQKLKKFEQKYQISSIEFANHWTAEDLEGKDLEYIEWFGEYRCLQNIEQDLQILNSLQNIHLLGLTQNLLRPSPLAPLPSRERGTRKTSYSPSPRTGEGVGG</sequence>
<protein>
    <submittedName>
        <fullName evidence="2">Uncharacterized protein</fullName>
    </submittedName>
</protein>